<dbReference type="Pfam" id="PF02080">
    <property type="entry name" value="TrkA_C"/>
    <property type="match status" value="2"/>
</dbReference>
<evidence type="ECO:0000256" key="5">
    <source>
        <dbReference type="ARBA" id="ARBA00022989"/>
    </source>
</evidence>
<keyword evidence="5 7" id="KW-1133">Transmembrane helix</keyword>
<dbReference type="OrthoDB" id="9765532at2"/>
<dbReference type="STRING" id="1134406.ADN00_05965"/>
<feature type="transmembrane region" description="Helical" evidence="7">
    <location>
        <begin position="68"/>
        <end position="87"/>
    </location>
</feature>
<dbReference type="PANTHER" id="PTHR43652">
    <property type="entry name" value="BASIC AMINO ACID ANTIPORTER YFCC-RELATED"/>
    <property type="match status" value="1"/>
</dbReference>
<feature type="transmembrane region" description="Helical" evidence="7">
    <location>
        <begin position="592"/>
        <end position="614"/>
    </location>
</feature>
<feature type="transmembrane region" description="Helical" evidence="7">
    <location>
        <begin position="108"/>
        <end position="132"/>
    </location>
</feature>
<dbReference type="Proteomes" id="UP000050417">
    <property type="component" value="Unassembled WGS sequence"/>
</dbReference>
<feature type="transmembrane region" description="Helical" evidence="7">
    <location>
        <begin position="553"/>
        <end position="572"/>
    </location>
</feature>
<dbReference type="InterPro" id="IPR004680">
    <property type="entry name" value="Cit_transptr-like_dom"/>
</dbReference>
<evidence type="ECO:0000313" key="10">
    <source>
        <dbReference type="Proteomes" id="UP000050417"/>
    </source>
</evidence>
<name>A0A0P6YAB6_9CHLR</name>
<organism evidence="9 10">
    <name type="scientific">Ornatilinea apprima</name>
    <dbReference type="NCBI Taxonomy" id="1134406"/>
    <lineage>
        <taxon>Bacteria</taxon>
        <taxon>Bacillati</taxon>
        <taxon>Chloroflexota</taxon>
        <taxon>Anaerolineae</taxon>
        <taxon>Anaerolineales</taxon>
        <taxon>Anaerolineaceae</taxon>
        <taxon>Ornatilinea</taxon>
    </lineage>
</organism>
<feature type="transmembrane region" description="Helical" evidence="7">
    <location>
        <begin position="424"/>
        <end position="456"/>
    </location>
</feature>
<keyword evidence="10" id="KW-1185">Reference proteome</keyword>
<feature type="transmembrane region" description="Helical" evidence="7">
    <location>
        <begin position="152"/>
        <end position="176"/>
    </location>
</feature>
<evidence type="ECO:0000256" key="7">
    <source>
        <dbReference type="SAM" id="Phobius"/>
    </source>
</evidence>
<keyword evidence="2" id="KW-0813">Transport</keyword>
<proteinExistence type="predicted"/>
<dbReference type="InterPro" id="IPR036721">
    <property type="entry name" value="RCK_C_sf"/>
</dbReference>
<dbReference type="Gene3D" id="3.30.70.1450">
    <property type="entry name" value="Regulator of K+ conductance, C-terminal domain"/>
    <property type="match status" value="2"/>
</dbReference>
<dbReference type="InterPro" id="IPR006037">
    <property type="entry name" value="RCK_C"/>
</dbReference>
<dbReference type="GO" id="GO:0006813">
    <property type="term" value="P:potassium ion transport"/>
    <property type="evidence" value="ECO:0007669"/>
    <property type="project" value="InterPro"/>
</dbReference>
<keyword evidence="3 7" id="KW-0812">Transmembrane</keyword>
<dbReference type="SUPFAM" id="SSF116726">
    <property type="entry name" value="TrkA C-terminal domain-like"/>
    <property type="match status" value="2"/>
</dbReference>
<feature type="transmembrane region" description="Helical" evidence="7">
    <location>
        <begin position="6"/>
        <end position="22"/>
    </location>
</feature>
<evidence type="ECO:0000259" key="8">
    <source>
        <dbReference type="PROSITE" id="PS51202"/>
    </source>
</evidence>
<feature type="domain" description="RCK C-terminal" evidence="8">
    <location>
        <begin position="231"/>
        <end position="315"/>
    </location>
</feature>
<dbReference type="RefSeq" id="WP_075062055.1">
    <property type="nucleotide sequence ID" value="NZ_LGCL01000016.1"/>
</dbReference>
<evidence type="ECO:0000256" key="1">
    <source>
        <dbReference type="ARBA" id="ARBA00004141"/>
    </source>
</evidence>
<evidence type="ECO:0000256" key="2">
    <source>
        <dbReference type="ARBA" id="ARBA00022448"/>
    </source>
</evidence>
<keyword evidence="4" id="KW-0677">Repeat</keyword>
<dbReference type="EMBL" id="LGCL01000016">
    <property type="protein sequence ID" value="KPL78777.1"/>
    <property type="molecule type" value="Genomic_DNA"/>
</dbReference>
<feature type="domain" description="RCK C-terminal" evidence="8">
    <location>
        <begin position="322"/>
        <end position="406"/>
    </location>
</feature>
<dbReference type="PANTHER" id="PTHR43652:SF1">
    <property type="entry name" value="RESPONSE REGULATOR"/>
    <property type="match status" value="1"/>
</dbReference>
<dbReference type="GO" id="GO:0008324">
    <property type="term" value="F:monoatomic cation transmembrane transporter activity"/>
    <property type="evidence" value="ECO:0007669"/>
    <property type="project" value="InterPro"/>
</dbReference>
<evidence type="ECO:0000256" key="4">
    <source>
        <dbReference type="ARBA" id="ARBA00022737"/>
    </source>
</evidence>
<sequence>MTTSQILILIVVAVPLIGVIIGRLRMDTAALTITGLLAILQFVGFSVFGPAGQPELAVQSLAGFSQDAVIILISVFILTTALEKSGFARWISKQILKVGGNSLRRLTFLFASTAAFLSLFMNDVAAGALLIPSVLDVCRRTGINPGKLLIPVSYGSLLGGMATYFATANILASSLLQSASPPQEPLSVLAFVPTGGLIAVIGILFLTFFGPRFLPERKQASAYQDSRPTGSELEQAYGLSERTWKVTVKKDSILCGKKLSEIGLGQNYGITLAALQNGNGMLLSPGPEYTIKAGNQWLIIGREERVRELEANEPGLSVEAVDEQTSLSKRGLDIFEMLVLPRSSVIGKTLKEVDFRNHYGWSVIALQRGNSSYRTDVGNFRLASGDSLLVVGELARKEIVSTDQDFILLEPSASDHPPKLRETVIALGLLLGAVVVALLGVPVYIAVLIAALLAIATRIISMQEAYKAIEWQVIIAVGGMYSFTIALVESGLADSAGAVMARLADHFGPLGLAGGSFLIASALSQIMGGQFEMLMTGPVAISAAIQYGINPQAIALAVAIGCSNSFLTPMAHPVNLIMMSPGGYKFSDFLKIGWKMALLAFLGLLAGMVLFWGLY</sequence>
<keyword evidence="6 7" id="KW-0472">Membrane</keyword>
<dbReference type="InterPro" id="IPR051679">
    <property type="entry name" value="DASS-Related_Transporters"/>
</dbReference>
<dbReference type="Pfam" id="PF03600">
    <property type="entry name" value="CitMHS"/>
    <property type="match status" value="1"/>
</dbReference>
<dbReference type="PROSITE" id="PS51202">
    <property type="entry name" value="RCK_C"/>
    <property type="match status" value="2"/>
</dbReference>
<feature type="transmembrane region" description="Helical" evidence="7">
    <location>
        <begin position="468"/>
        <end position="487"/>
    </location>
</feature>
<evidence type="ECO:0000256" key="3">
    <source>
        <dbReference type="ARBA" id="ARBA00022692"/>
    </source>
</evidence>
<dbReference type="AlphaFoldDB" id="A0A0P6YAB6"/>
<evidence type="ECO:0000256" key="6">
    <source>
        <dbReference type="ARBA" id="ARBA00023136"/>
    </source>
</evidence>
<comment type="caution">
    <text evidence="9">The sequence shown here is derived from an EMBL/GenBank/DDBJ whole genome shotgun (WGS) entry which is preliminary data.</text>
</comment>
<feature type="transmembrane region" description="Helical" evidence="7">
    <location>
        <begin position="507"/>
        <end position="526"/>
    </location>
</feature>
<gene>
    <name evidence="9" type="ORF">ADN00_05965</name>
</gene>
<feature type="transmembrane region" description="Helical" evidence="7">
    <location>
        <begin position="29"/>
        <end position="48"/>
    </location>
</feature>
<dbReference type="GO" id="GO:0005886">
    <property type="term" value="C:plasma membrane"/>
    <property type="evidence" value="ECO:0007669"/>
    <property type="project" value="TreeGrafter"/>
</dbReference>
<evidence type="ECO:0000313" key="9">
    <source>
        <dbReference type="EMBL" id="KPL78777.1"/>
    </source>
</evidence>
<feature type="transmembrane region" description="Helical" evidence="7">
    <location>
        <begin position="188"/>
        <end position="209"/>
    </location>
</feature>
<protein>
    <recommendedName>
        <fullName evidence="8">RCK C-terminal domain-containing protein</fullName>
    </recommendedName>
</protein>
<reference evidence="9 10" key="1">
    <citation type="submission" date="2015-07" db="EMBL/GenBank/DDBJ databases">
        <title>Genome sequence of Ornatilinea apprima DSM 23815.</title>
        <authorList>
            <person name="Hemp J."/>
            <person name="Ward L.M."/>
            <person name="Pace L.A."/>
            <person name="Fischer W.W."/>
        </authorList>
    </citation>
    <scope>NUCLEOTIDE SEQUENCE [LARGE SCALE GENOMIC DNA]</scope>
    <source>
        <strain evidence="9 10">P3M-1</strain>
    </source>
</reference>
<comment type="subcellular location">
    <subcellularLocation>
        <location evidence="1">Membrane</location>
        <topology evidence="1">Multi-pass membrane protein</topology>
    </subcellularLocation>
</comment>
<accession>A0A0P6YAB6</accession>